<accession>A0A1S5Y361</accession>
<evidence type="ECO:0000313" key="1">
    <source>
        <dbReference type="EMBL" id="AQQ75500.1"/>
    </source>
</evidence>
<name>A0A1S5Y361_9VIRU</name>
<sequence length="228" mass="27052">MGKNKAIMIVVKDNVIEKAHKILAECFNEANKNENSYDVVRRARSKILDMLIKSFEEGEAKTLVYGDGKIILDTLFRYWILSPQVAKTYLDENFKIQSSKEKKLLENSSEENKSFKSVFNLSSPYHITLLSYIFEKYSAGWFVYRQLRLDLEKDKLEHLHYHLSPSILQEFVRRKILTRRCLSEVPYRLDLYIKKGIYNKYERGSAKFNYEYALTQDAYKKFIALNRR</sequence>
<proteinExistence type="predicted"/>
<gene>
    <name evidence="1" type="ORF">JDFR1000234_25</name>
</gene>
<reference evidence="1" key="1">
    <citation type="journal article" date="2017" name="MBio">
        <title>Viruses in the Oceanic Basement.</title>
        <authorList>
            <person name="Nigro O.D."/>
            <person name="Jungbluth S.P."/>
            <person name="Steward G.F."/>
            <person name="Rappe M.S."/>
        </authorList>
    </citation>
    <scope>NUCLEOTIDE SEQUENCE</scope>
    <source>
        <strain evidence="1">JdFR1000234</strain>
    </source>
</reference>
<dbReference type="EMBL" id="KY229235">
    <property type="protein sequence ID" value="AQQ75500.1"/>
    <property type="molecule type" value="Genomic_DNA"/>
</dbReference>
<protein>
    <submittedName>
        <fullName evidence="1">Uncharacterized protein</fullName>
    </submittedName>
</protein>
<organism evidence="1">
    <name type="scientific">uncultured archaeal virus</name>
    <dbReference type="NCBI Taxonomy" id="1960247"/>
    <lineage>
        <taxon>Viruses</taxon>
        <taxon>environmental samples</taxon>
    </lineage>
</organism>